<dbReference type="EMBL" id="VIIS01001146">
    <property type="protein sequence ID" value="KAF0301612.1"/>
    <property type="molecule type" value="Genomic_DNA"/>
</dbReference>
<feature type="signal peptide" evidence="10">
    <location>
        <begin position="1"/>
        <end position="45"/>
    </location>
</feature>
<dbReference type="AlphaFoldDB" id="A0A6A4WFN3"/>
<evidence type="ECO:0000256" key="9">
    <source>
        <dbReference type="SAM" id="Phobius"/>
    </source>
</evidence>
<evidence type="ECO:0000256" key="6">
    <source>
        <dbReference type="ARBA" id="ARBA00023136"/>
    </source>
</evidence>
<feature type="chain" id="PRO_5025535868" evidence="10">
    <location>
        <begin position="46"/>
        <end position="610"/>
    </location>
</feature>
<comment type="similarity">
    <text evidence="2">Belongs to the glutamate-gated ion channel (TC 1.A.10.1) family.</text>
</comment>
<proteinExistence type="inferred from homology"/>
<evidence type="ECO:0000256" key="2">
    <source>
        <dbReference type="ARBA" id="ARBA00008685"/>
    </source>
</evidence>
<dbReference type="SUPFAM" id="SSF53850">
    <property type="entry name" value="Periplasmic binding protein-like II"/>
    <property type="match status" value="1"/>
</dbReference>
<evidence type="ECO:0000313" key="12">
    <source>
        <dbReference type="EMBL" id="KAF0301612.1"/>
    </source>
</evidence>
<dbReference type="InterPro" id="IPR052192">
    <property type="entry name" value="Insect_Ionotropic_Sensory_Rcpt"/>
</dbReference>
<feature type="domain" description="Ionotropic glutamate receptor C-terminal" evidence="11">
    <location>
        <begin position="366"/>
        <end position="585"/>
    </location>
</feature>
<evidence type="ECO:0000256" key="1">
    <source>
        <dbReference type="ARBA" id="ARBA00004651"/>
    </source>
</evidence>
<reference evidence="12 13" key="1">
    <citation type="submission" date="2019-07" db="EMBL/GenBank/DDBJ databases">
        <title>Draft genome assembly of a fouling barnacle, Amphibalanus amphitrite (Darwin, 1854): The first reference genome for Thecostraca.</title>
        <authorList>
            <person name="Kim W."/>
        </authorList>
    </citation>
    <scope>NUCLEOTIDE SEQUENCE [LARGE SCALE GENOMIC DNA]</scope>
    <source>
        <strain evidence="12">SNU_AA5</strain>
        <tissue evidence="12">Soma without cirri and trophi</tissue>
    </source>
</reference>
<dbReference type="Gene3D" id="1.10.287.70">
    <property type="match status" value="1"/>
</dbReference>
<evidence type="ECO:0000256" key="5">
    <source>
        <dbReference type="ARBA" id="ARBA00022989"/>
    </source>
</evidence>
<dbReference type="PANTHER" id="PTHR42643">
    <property type="entry name" value="IONOTROPIC RECEPTOR 20A-RELATED"/>
    <property type="match status" value="1"/>
</dbReference>
<evidence type="ECO:0000256" key="3">
    <source>
        <dbReference type="ARBA" id="ARBA00022475"/>
    </source>
</evidence>
<dbReference type="Pfam" id="PF00060">
    <property type="entry name" value="Lig_chan"/>
    <property type="match status" value="1"/>
</dbReference>
<sequence>MTDGSDGYIYPRAPRWTAVAARGAMATRWLAAALALTLTGQLARGQSAGAVFDCVAAFLRHQGWSAVEVVVDGNLTGSESRALLASLSRRALFSRGTALPLLAATPAAGTASPSGADTLVVTRSAELRLTDGWRRRRNRVLVLCLGCSDGGYFLRRRFAGLHTATLSDPAGSVNFFDAKMWNRPGEELPVGRCAAGVYRPRRRPYDDFSVWSRGALTGVTLRVAVLAAPPPGAQVAYSNGTITGGVTGELLLALQRSLGFSYQLQVAAGEVPWVAVVRSVARGQTDVAGALLVGTPRRQRQLRLGQPAEQTHIGLALRRPGARRAGRGTVLRPFTGAAWTAVLTLLAALVAALLLAQPAGRRCATDALFAVVGMSCQQGVELAPRGAPARLVLFSGLAAAFVLYTTYSAVLLSFLAVDVTQLPFSSAAEFRAAGDWRYGTLNPAIAVLSPLAGVEPVSLARTLTEATRVFSESERLVVGATVSTMVKQLGCRHGGARCPFCVHPGVTARAYRGLAFRRDFPHTDLFDRMLLRLRASGALQRLIHSQGAGRLEDFMCPATGHAERADGRAMGLRDLKQVFCLVPMGVAVAFVVLVAERCLKQKKNELLLRY</sequence>
<evidence type="ECO:0000256" key="4">
    <source>
        <dbReference type="ARBA" id="ARBA00022692"/>
    </source>
</evidence>
<dbReference type="GO" id="GO:0050906">
    <property type="term" value="P:detection of stimulus involved in sensory perception"/>
    <property type="evidence" value="ECO:0007669"/>
    <property type="project" value="UniProtKB-ARBA"/>
</dbReference>
<evidence type="ECO:0000256" key="8">
    <source>
        <dbReference type="ARBA" id="ARBA00023180"/>
    </source>
</evidence>
<dbReference type="Proteomes" id="UP000440578">
    <property type="component" value="Unassembled WGS sequence"/>
</dbReference>
<feature type="transmembrane region" description="Helical" evidence="9">
    <location>
        <begin position="392"/>
        <end position="417"/>
    </location>
</feature>
<dbReference type="GO" id="GO:0005886">
    <property type="term" value="C:plasma membrane"/>
    <property type="evidence" value="ECO:0007669"/>
    <property type="project" value="UniProtKB-SubCell"/>
</dbReference>
<keyword evidence="3" id="KW-1003">Cell membrane</keyword>
<organism evidence="12 13">
    <name type="scientific">Amphibalanus amphitrite</name>
    <name type="common">Striped barnacle</name>
    <name type="synonym">Balanus amphitrite</name>
    <dbReference type="NCBI Taxonomy" id="1232801"/>
    <lineage>
        <taxon>Eukaryota</taxon>
        <taxon>Metazoa</taxon>
        <taxon>Ecdysozoa</taxon>
        <taxon>Arthropoda</taxon>
        <taxon>Crustacea</taxon>
        <taxon>Multicrustacea</taxon>
        <taxon>Cirripedia</taxon>
        <taxon>Thoracica</taxon>
        <taxon>Thoracicalcarea</taxon>
        <taxon>Balanomorpha</taxon>
        <taxon>Balanoidea</taxon>
        <taxon>Balanidae</taxon>
        <taxon>Amphibalaninae</taxon>
        <taxon>Amphibalanus</taxon>
    </lineage>
</organism>
<keyword evidence="10" id="KW-0732">Signal</keyword>
<dbReference type="Gene3D" id="3.40.190.10">
    <property type="entry name" value="Periplasmic binding protein-like II"/>
    <property type="match status" value="1"/>
</dbReference>
<keyword evidence="4 9" id="KW-0812">Transmembrane</keyword>
<dbReference type="OrthoDB" id="6340340at2759"/>
<gene>
    <name evidence="12" type="primary">GRID1_8</name>
    <name evidence="12" type="ORF">FJT64_026141</name>
</gene>
<dbReference type="PANTHER" id="PTHR42643:SF24">
    <property type="entry name" value="IONOTROPIC RECEPTOR 60A"/>
    <property type="match status" value="1"/>
</dbReference>
<dbReference type="InterPro" id="IPR001320">
    <property type="entry name" value="Iontro_rcpt_C"/>
</dbReference>
<evidence type="ECO:0000259" key="11">
    <source>
        <dbReference type="Pfam" id="PF00060"/>
    </source>
</evidence>
<name>A0A6A4WFN3_AMPAM</name>
<evidence type="ECO:0000313" key="13">
    <source>
        <dbReference type="Proteomes" id="UP000440578"/>
    </source>
</evidence>
<keyword evidence="7 12" id="KW-0675">Receptor</keyword>
<accession>A0A6A4WFN3</accession>
<keyword evidence="5 9" id="KW-1133">Transmembrane helix</keyword>
<comment type="caution">
    <text evidence="12">The sequence shown here is derived from an EMBL/GenBank/DDBJ whole genome shotgun (WGS) entry which is preliminary data.</text>
</comment>
<feature type="transmembrane region" description="Helical" evidence="9">
    <location>
        <begin position="578"/>
        <end position="595"/>
    </location>
</feature>
<keyword evidence="6 9" id="KW-0472">Membrane</keyword>
<keyword evidence="8" id="KW-0325">Glycoprotein</keyword>
<protein>
    <submittedName>
        <fullName evidence="12">Glutamate receptor ionotropic, delta-1</fullName>
    </submittedName>
</protein>
<comment type="subcellular location">
    <subcellularLocation>
        <location evidence="1">Cell membrane</location>
        <topology evidence="1">Multi-pass membrane protein</topology>
    </subcellularLocation>
</comment>
<dbReference type="GO" id="GO:0015276">
    <property type="term" value="F:ligand-gated monoatomic ion channel activity"/>
    <property type="evidence" value="ECO:0007669"/>
    <property type="project" value="InterPro"/>
</dbReference>
<evidence type="ECO:0000256" key="7">
    <source>
        <dbReference type="ARBA" id="ARBA00023170"/>
    </source>
</evidence>
<keyword evidence="13" id="KW-1185">Reference proteome</keyword>
<evidence type="ECO:0000256" key="10">
    <source>
        <dbReference type="SAM" id="SignalP"/>
    </source>
</evidence>
<feature type="transmembrane region" description="Helical" evidence="9">
    <location>
        <begin position="337"/>
        <end position="356"/>
    </location>
</feature>